<reference evidence="2" key="1">
    <citation type="submission" date="2016-08" db="EMBL/GenBank/DDBJ databases">
        <title>Complete Genome Seqeunce of Paenibacillus sp. BIHB 4019 from tea rhizoplane.</title>
        <authorList>
            <person name="Thakur R."/>
            <person name="Swarnkar M.K."/>
            <person name="Gulati A."/>
        </authorList>
    </citation>
    <scope>NUCLEOTIDE SEQUENCE [LARGE SCALE GENOMIC DNA]</scope>
    <source>
        <strain evidence="2">BIHB4019</strain>
    </source>
</reference>
<gene>
    <name evidence="2" type="ORF">BBD42_18220</name>
</gene>
<dbReference type="EMBL" id="CP016808">
    <property type="protein sequence ID" value="ANY68196.1"/>
    <property type="molecule type" value="Genomic_DNA"/>
</dbReference>
<evidence type="ECO:0000313" key="2">
    <source>
        <dbReference type="EMBL" id="ANY68196.1"/>
    </source>
</evidence>
<dbReference type="AlphaFoldDB" id="A0A1B2DKH8"/>
<accession>A0A1B2DKH8</accession>
<evidence type="ECO:0000256" key="1">
    <source>
        <dbReference type="SAM" id="MobiDB-lite"/>
    </source>
</evidence>
<dbReference type="RefSeq" id="WP_099519347.1">
    <property type="nucleotide sequence ID" value="NZ_CP016808.1"/>
</dbReference>
<protein>
    <submittedName>
        <fullName evidence="2">Uncharacterized protein</fullName>
    </submittedName>
</protein>
<feature type="compositionally biased region" description="Acidic residues" evidence="1">
    <location>
        <begin position="46"/>
        <end position="62"/>
    </location>
</feature>
<proteinExistence type="predicted"/>
<sequence>MEEQVVCPWCLTEIVWDEEIGPEKNCPHCENELDGYRTLQFGVDNDRDEDEEEEEPEWEQEDGSGQQAGSDWDEADDGFRRTHRDWIGAQGKVQQIINEQEEAPECSSCREYMLEAGKQTIAAGSFEPTLHPALGQPLLQPPFELKLYVCPSCFHTATQLSGNDREEMLKALASED</sequence>
<organism evidence="2">
    <name type="scientific">Paenibacillus sp. BIHB 4019</name>
    <dbReference type="NCBI Taxonomy" id="1870819"/>
    <lineage>
        <taxon>Bacteria</taxon>
        <taxon>Bacillati</taxon>
        <taxon>Bacillota</taxon>
        <taxon>Bacilli</taxon>
        <taxon>Bacillales</taxon>
        <taxon>Paenibacillaceae</taxon>
        <taxon>Paenibacillus</taxon>
    </lineage>
</organism>
<name>A0A1B2DKH8_9BACL</name>
<feature type="region of interest" description="Disordered" evidence="1">
    <location>
        <begin position="40"/>
        <end position="84"/>
    </location>
</feature>